<name>A0AAV6SXL0_SOLSE</name>
<dbReference type="EMBL" id="JAGKHQ010000002">
    <property type="protein sequence ID" value="KAG7522174.1"/>
    <property type="molecule type" value="Genomic_DNA"/>
</dbReference>
<evidence type="ECO:0000256" key="5">
    <source>
        <dbReference type="ARBA" id="ARBA00023040"/>
    </source>
</evidence>
<evidence type="ECO:0000256" key="7">
    <source>
        <dbReference type="ARBA" id="ARBA00023170"/>
    </source>
</evidence>
<dbReference type="GO" id="GO:0016907">
    <property type="term" value="F:G protein-coupled acetylcholine receptor activity"/>
    <property type="evidence" value="ECO:0007669"/>
    <property type="project" value="TreeGrafter"/>
</dbReference>
<evidence type="ECO:0000256" key="1">
    <source>
        <dbReference type="ARBA" id="ARBA00004651"/>
    </source>
</evidence>
<dbReference type="GO" id="GO:0007187">
    <property type="term" value="P:G protein-coupled receptor signaling pathway, coupled to cyclic nucleotide second messenger"/>
    <property type="evidence" value="ECO:0007669"/>
    <property type="project" value="TreeGrafter"/>
</dbReference>
<dbReference type="PANTHER" id="PTHR24247:SF180">
    <property type="entry name" value="MUSCARINIC ACETYLCHOLINE RECEPTOR M4"/>
    <property type="match status" value="1"/>
</dbReference>
<dbReference type="Proteomes" id="UP000693946">
    <property type="component" value="Linkage Group LG10"/>
</dbReference>
<accession>A0AAV6SXL0</accession>
<evidence type="ECO:0000256" key="3">
    <source>
        <dbReference type="ARBA" id="ARBA00022692"/>
    </source>
</evidence>
<feature type="transmembrane region" description="Helical" evidence="10">
    <location>
        <begin position="38"/>
        <end position="63"/>
    </location>
</feature>
<keyword evidence="4 10" id="KW-1133">Transmembrane helix</keyword>
<evidence type="ECO:0000256" key="8">
    <source>
        <dbReference type="ARBA" id="ARBA00023224"/>
    </source>
</evidence>
<feature type="compositionally biased region" description="Polar residues" evidence="9">
    <location>
        <begin position="263"/>
        <end position="278"/>
    </location>
</feature>
<dbReference type="CDD" id="cd15049">
    <property type="entry name" value="7tmA_mAChR"/>
    <property type="match status" value="1"/>
</dbReference>
<protein>
    <submittedName>
        <fullName evidence="12">Muscarinic acetylcholine receptor M4-like</fullName>
    </submittedName>
</protein>
<gene>
    <name evidence="12" type="ORF">JOB18_015083</name>
</gene>
<evidence type="ECO:0000256" key="9">
    <source>
        <dbReference type="SAM" id="MobiDB-lite"/>
    </source>
</evidence>
<feature type="transmembrane region" description="Helical" evidence="10">
    <location>
        <begin position="75"/>
        <end position="94"/>
    </location>
</feature>
<feature type="domain" description="G-protein coupled receptors family 1 profile" evidence="11">
    <location>
        <begin position="55"/>
        <end position="410"/>
    </location>
</feature>
<keyword evidence="6 10" id="KW-0472">Membrane</keyword>
<feature type="transmembrane region" description="Helical" evidence="10">
    <location>
        <begin position="114"/>
        <end position="134"/>
    </location>
</feature>
<dbReference type="Pfam" id="PF00001">
    <property type="entry name" value="7tm_1"/>
    <property type="match status" value="1"/>
</dbReference>
<proteinExistence type="predicted"/>
<sequence>MGRAPGPDLNASAWLCPRVNASCQSPVRAACPYSTAQLVLIAMVTTSLSFITMLGNTLVILSIKVNRQLRTVHNYFLLSLAVADLIVGLLSMNLYTLYLLCGRWPLGTALCDMWLVLDCMVASASVLNLLIISLDRYFCVTRPLSYPAQRTGRMAGLVIGAAWLLSFVLWAPAILCWQVVGGKRVVPDGECYTHLLASPAVTLGTTLPSFYLPAFVMIVLYSRLSASSRSRLSALRSEQGTLRTSSPSIKDFLFKRWSWVTSDTGSDVSLNQSESSTPKTRRNHTSSRSPGDTCERSPQQCHTRTVSRLTRDEDKVEKDSSPSLHRTASAAFSACSSFKSQESRRRRVMARERRVTKTILAILLAFILTWTPHNIMAVIAAFCHVCIPKSLWTTGRWLCYVSSTINPGCYALCNVTFRRTFCSLLRCRSRKL</sequence>
<dbReference type="GO" id="GO:0030425">
    <property type="term" value="C:dendrite"/>
    <property type="evidence" value="ECO:0007669"/>
    <property type="project" value="TreeGrafter"/>
</dbReference>
<dbReference type="AlphaFoldDB" id="A0AAV6SXL0"/>
<organism evidence="12 13">
    <name type="scientific">Solea senegalensis</name>
    <name type="common">Senegalese sole</name>
    <dbReference type="NCBI Taxonomy" id="28829"/>
    <lineage>
        <taxon>Eukaryota</taxon>
        <taxon>Metazoa</taxon>
        <taxon>Chordata</taxon>
        <taxon>Craniata</taxon>
        <taxon>Vertebrata</taxon>
        <taxon>Euteleostomi</taxon>
        <taxon>Actinopterygii</taxon>
        <taxon>Neopterygii</taxon>
        <taxon>Teleostei</taxon>
        <taxon>Neoteleostei</taxon>
        <taxon>Acanthomorphata</taxon>
        <taxon>Carangaria</taxon>
        <taxon>Pleuronectiformes</taxon>
        <taxon>Pleuronectoidei</taxon>
        <taxon>Soleidae</taxon>
        <taxon>Solea</taxon>
    </lineage>
</organism>
<keyword evidence="7 12" id="KW-0675">Receptor</keyword>
<comment type="caution">
    <text evidence="12">The sequence shown here is derived from an EMBL/GenBank/DDBJ whole genome shotgun (WGS) entry which is preliminary data.</text>
</comment>
<dbReference type="GO" id="GO:0007197">
    <property type="term" value="P:adenylate cyclase-inhibiting G protein-coupled acetylcholine receptor signaling pathway"/>
    <property type="evidence" value="ECO:0007669"/>
    <property type="project" value="TreeGrafter"/>
</dbReference>
<keyword evidence="8" id="KW-0807">Transducer</keyword>
<dbReference type="PROSITE" id="PS50262">
    <property type="entry name" value="G_PROTEIN_RECEP_F1_2"/>
    <property type="match status" value="1"/>
</dbReference>
<evidence type="ECO:0000313" key="13">
    <source>
        <dbReference type="Proteomes" id="UP000693946"/>
    </source>
</evidence>
<feature type="transmembrane region" description="Helical" evidence="10">
    <location>
        <begin position="200"/>
        <end position="221"/>
    </location>
</feature>
<feature type="transmembrane region" description="Helical" evidence="10">
    <location>
        <begin position="359"/>
        <end position="382"/>
    </location>
</feature>
<keyword evidence="2" id="KW-1003">Cell membrane</keyword>
<evidence type="ECO:0000313" key="12">
    <source>
        <dbReference type="EMBL" id="KAG7522174.1"/>
    </source>
</evidence>
<feature type="compositionally biased region" description="Polar residues" evidence="9">
    <location>
        <begin position="286"/>
        <end position="308"/>
    </location>
</feature>
<dbReference type="SMART" id="SM01381">
    <property type="entry name" value="7TM_GPCR_Srsx"/>
    <property type="match status" value="1"/>
</dbReference>
<evidence type="ECO:0000256" key="4">
    <source>
        <dbReference type="ARBA" id="ARBA00022989"/>
    </source>
</evidence>
<dbReference type="GO" id="GO:0005886">
    <property type="term" value="C:plasma membrane"/>
    <property type="evidence" value="ECO:0007669"/>
    <property type="project" value="UniProtKB-SubCell"/>
</dbReference>
<dbReference type="InterPro" id="IPR000276">
    <property type="entry name" value="GPCR_Rhodpsn"/>
</dbReference>
<evidence type="ECO:0000259" key="11">
    <source>
        <dbReference type="PROSITE" id="PS50262"/>
    </source>
</evidence>
<dbReference type="PROSITE" id="PS00237">
    <property type="entry name" value="G_PROTEIN_RECEP_F1_1"/>
    <property type="match status" value="1"/>
</dbReference>
<dbReference type="SUPFAM" id="SSF81321">
    <property type="entry name" value="Family A G protein-coupled receptor-like"/>
    <property type="match status" value="1"/>
</dbReference>
<evidence type="ECO:0000256" key="10">
    <source>
        <dbReference type="SAM" id="Phobius"/>
    </source>
</evidence>
<keyword evidence="3 10" id="KW-0812">Transmembrane</keyword>
<reference evidence="12 13" key="1">
    <citation type="journal article" date="2021" name="Sci. Rep.">
        <title>Chromosome anchoring in Senegalese sole (Solea senegalensis) reveals sex-associated markers and genome rearrangements in flatfish.</title>
        <authorList>
            <person name="Guerrero-Cozar I."/>
            <person name="Gomez-Garrido J."/>
            <person name="Berbel C."/>
            <person name="Martinez-Blanch J.F."/>
            <person name="Alioto T."/>
            <person name="Claros M.G."/>
            <person name="Gagnaire P.A."/>
            <person name="Manchado M."/>
        </authorList>
    </citation>
    <scope>NUCLEOTIDE SEQUENCE [LARGE SCALE GENOMIC DNA]</scope>
    <source>
        <strain evidence="12">Sse05_10M</strain>
    </source>
</reference>
<evidence type="ECO:0000256" key="6">
    <source>
        <dbReference type="ARBA" id="ARBA00023136"/>
    </source>
</evidence>
<dbReference type="InterPro" id="IPR017452">
    <property type="entry name" value="GPCR_Rhodpsn_7TM"/>
</dbReference>
<dbReference type="GO" id="GO:0045202">
    <property type="term" value="C:synapse"/>
    <property type="evidence" value="ECO:0007669"/>
    <property type="project" value="TreeGrafter"/>
</dbReference>
<feature type="region of interest" description="Disordered" evidence="9">
    <location>
        <begin position="263"/>
        <end position="325"/>
    </location>
</feature>
<comment type="subcellular location">
    <subcellularLocation>
        <location evidence="1">Cell membrane</location>
        <topology evidence="1">Multi-pass membrane protein</topology>
    </subcellularLocation>
</comment>
<keyword evidence="5" id="KW-0297">G-protein coupled receptor</keyword>
<feature type="compositionally biased region" description="Basic and acidic residues" evidence="9">
    <location>
        <begin position="309"/>
        <end position="320"/>
    </location>
</feature>
<evidence type="ECO:0000256" key="2">
    <source>
        <dbReference type="ARBA" id="ARBA00022475"/>
    </source>
</evidence>
<dbReference type="GO" id="GO:0004993">
    <property type="term" value="F:G protein-coupled serotonin receptor activity"/>
    <property type="evidence" value="ECO:0007669"/>
    <property type="project" value="TreeGrafter"/>
</dbReference>
<feature type="transmembrane region" description="Helical" evidence="10">
    <location>
        <begin position="155"/>
        <end position="180"/>
    </location>
</feature>
<keyword evidence="13" id="KW-1185">Reference proteome</keyword>
<dbReference type="PANTHER" id="PTHR24247">
    <property type="entry name" value="5-HYDROXYTRYPTAMINE RECEPTOR"/>
    <property type="match status" value="1"/>
</dbReference>